<dbReference type="Pfam" id="PF00334">
    <property type="entry name" value="NDK"/>
    <property type="match status" value="1"/>
</dbReference>
<evidence type="ECO:0000256" key="2">
    <source>
        <dbReference type="ARBA" id="ARBA00000937"/>
    </source>
</evidence>
<comment type="catalytic activity">
    <reaction evidence="2">
        <text>a ribonucleoside 5'-diphosphate + ATP = a ribonucleoside 5'-triphosphate + ADP</text>
        <dbReference type="Rhea" id="RHEA:18113"/>
        <dbReference type="ChEBI" id="CHEBI:30616"/>
        <dbReference type="ChEBI" id="CHEBI:57930"/>
        <dbReference type="ChEBI" id="CHEBI:61557"/>
        <dbReference type="ChEBI" id="CHEBI:456216"/>
        <dbReference type="EC" id="2.7.4.6"/>
    </reaction>
</comment>
<proteinExistence type="inferred from homology"/>
<evidence type="ECO:0000256" key="3">
    <source>
        <dbReference type="PROSITE-ProRule" id="PRU00706"/>
    </source>
</evidence>
<evidence type="ECO:0000313" key="6">
    <source>
        <dbReference type="Proteomes" id="UP001157418"/>
    </source>
</evidence>
<dbReference type="AlphaFoldDB" id="A0AAU9LKN4"/>
<dbReference type="InterPro" id="IPR036850">
    <property type="entry name" value="NDK-like_dom_sf"/>
</dbReference>
<organism evidence="5 6">
    <name type="scientific">Lactuca virosa</name>
    <dbReference type="NCBI Taxonomy" id="75947"/>
    <lineage>
        <taxon>Eukaryota</taxon>
        <taxon>Viridiplantae</taxon>
        <taxon>Streptophyta</taxon>
        <taxon>Embryophyta</taxon>
        <taxon>Tracheophyta</taxon>
        <taxon>Spermatophyta</taxon>
        <taxon>Magnoliopsida</taxon>
        <taxon>eudicotyledons</taxon>
        <taxon>Gunneridae</taxon>
        <taxon>Pentapetalae</taxon>
        <taxon>asterids</taxon>
        <taxon>campanulids</taxon>
        <taxon>Asterales</taxon>
        <taxon>Asteraceae</taxon>
        <taxon>Cichorioideae</taxon>
        <taxon>Cichorieae</taxon>
        <taxon>Lactucinae</taxon>
        <taxon>Lactuca</taxon>
    </lineage>
</organism>
<accession>A0AAU9LKN4</accession>
<sequence length="84" mass="9537">MNTELKFCIINGYMLRMRSFLSSASKHKHSAVSEGRTVATPAALSHFLLQMEQTFIAIKPDGVQRGLILEIIARFERLGRKRCD</sequence>
<comment type="caution">
    <text evidence="5">The sequence shown here is derived from an EMBL/GenBank/DDBJ whole genome shotgun (WGS) entry which is preliminary data.</text>
</comment>
<dbReference type="EMBL" id="CAKMRJ010000001">
    <property type="protein sequence ID" value="CAH1414620.1"/>
    <property type="molecule type" value="Genomic_DNA"/>
</dbReference>
<dbReference type="PROSITE" id="PS51374">
    <property type="entry name" value="NDPK_LIKE"/>
    <property type="match status" value="1"/>
</dbReference>
<gene>
    <name evidence="5" type="ORF">LVIROSA_LOCUS2528</name>
</gene>
<keyword evidence="6" id="KW-1185">Reference proteome</keyword>
<dbReference type="SUPFAM" id="SSF54919">
    <property type="entry name" value="Nucleoside diphosphate kinase, NDK"/>
    <property type="match status" value="1"/>
</dbReference>
<evidence type="ECO:0000259" key="4">
    <source>
        <dbReference type="Pfam" id="PF00334"/>
    </source>
</evidence>
<comment type="catalytic activity">
    <reaction evidence="1">
        <text>a 2'-deoxyribonucleoside 5'-diphosphate + ATP = a 2'-deoxyribonucleoside 5'-triphosphate + ADP</text>
        <dbReference type="Rhea" id="RHEA:44640"/>
        <dbReference type="ChEBI" id="CHEBI:30616"/>
        <dbReference type="ChEBI" id="CHEBI:61560"/>
        <dbReference type="ChEBI" id="CHEBI:73316"/>
        <dbReference type="ChEBI" id="CHEBI:456216"/>
        <dbReference type="EC" id="2.7.4.6"/>
    </reaction>
</comment>
<dbReference type="InterPro" id="IPR034907">
    <property type="entry name" value="NDK-like_dom"/>
</dbReference>
<reference evidence="5 6" key="1">
    <citation type="submission" date="2022-01" db="EMBL/GenBank/DDBJ databases">
        <authorList>
            <person name="Xiong W."/>
            <person name="Schranz E."/>
        </authorList>
    </citation>
    <scope>NUCLEOTIDE SEQUENCE [LARGE SCALE GENOMIC DNA]</scope>
</reference>
<dbReference type="Gene3D" id="3.30.70.141">
    <property type="entry name" value="Nucleoside diphosphate kinase-like domain"/>
    <property type="match status" value="1"/>
</dbReference>
<comment type="similarity">
    <text evidence="3">Belongs to the NDK family.</text>
</comment>
<comment type="caution">
    <text evidence="3">Lacks conserved residue(s) required for the propagation of feature annotation.</text>
</comment>
<dbReference type="Proteomes" id="UP001157418">
    <property type="component" value="Unassembled WGS sequence"/>
</dbReference>
<evidence type="ECO:0000313" key="5">
    <source>
        <dbReference type="EMBL" id="CAH1414620.1"/>
    </source>
</evidence>
<dbReference type="GO" id="GO:0004550">
    <property type="term" value="F:nucleoside diphosphate kinase activity"/>
    <property type="evidence" value="ECO:0007669"/>
    <property type="project" value="UniProtKB-EC"/>
</dbReference>
<name>A0AAU9LKN4_9ASTR</name>
<protein>
    <recommendedName>
        <fullName evidence="4">Nucleoside diphosphate kinase-like domain-containing protein</fullName>
    </recommendedName>
</protein>
<evidence type="ECO:0000256" key="1">
    <source>
        <dbReference type="ARBA" id="ARBA00000082"/>
    </source>
</evidence>
<feature type="domain" description="Nucleoside diphosphate kinase-like" evidence="4">
    <location>
        <begin position="52"/>
        <end position="79"/>
    </location>
</feature>